<name>A0A4Y9ZUY6_9AGAM</name>
<dbReference type="GO" id="GO:0016405">
    <property type="term" value="F:CoA-ligase activity"/>
    <property type="evidence" value="ECO:0007669"/>
    <property type="project" value="TreeGrafter"/>
</dbReference>
<evidence type="ECO:0000256" key="1">
    <source>
        <dbReference type="SAM" id="Phobius"/>
    </source>
</evidence>
<keyword evidence="1" id="KW-1133">Transmembrane helix</keyword>
<sequence length="561" mass="61989">MSSSWVPKRSLAEVDAMICAPGTTHELEMRVIDGRVQRVYKNLWPSLRHFWLWASREYAVRTYLVFEEQRYTYREVFEQSHRAAVVFRELYGVQKGDRVVICSKNCAGFVIAFWACHLLGAVSVFVNPWLPAEQIVRCFIQVQCKLGVVDPASASALERHTETIIRQAGTAGFLVFDDHQNLGRWDGIKPWGEAMSAYSEKEELDDPMMVPEDNASIIFTSGTTGSPKGVLSTQRMFLTNILNPAVLITVPLFHATGTTGMMMVGTAGGAKIVLIRRWDAEEGARLLREEKIRMTGGVPSIASDLAASSAVGYPLERLFFGGAAPPDWLTREFQEKFPHTVLSQGYGATETNAAVVGNAGEDFITRPTSAFVQIFRSLDDQGAAVPIGELGEIWVRGPNVMKGYWNDPVATANALTLDGWLKTGDVGCIDQEGFVYIRDRIKDLIIRGGENIDSVSVENAVAADSRLLEAAAVGVPDRRLGELPAVVVSVKPNYCGKIKEFRAEAHVVRRLPRFAVPVMVLLKNEPLPRNAAGKIVKNVLRPLAKAEWEQRCAADQQRAKL</sequence>
<dbReference type="PROSITE" id="PS00455">
    <property type="entry name" value="AMP_BINDING"/>
    <property type="match status" value="1"/>
</dbReference>
<gene>
    <name evidence="4" type="ORF">EWM64_g5401</name>
</gene>
<dbReference type="InterPro" id="IPR045851">
    <property type="entry name" value="AMP-bd_C_sf"/>
</dbReference>
<keyword evidence="5" id="KW-1185">Reference proteome</keyword>
<dbReference type="SUPFAM" id="SSF56801">
    <property type="entry name" value="Acetyl-CoA synthetase-like"/>
    <property type="match status" value="1"/>
</dbReference>
<feature type="domain" description="AMP-dependent synthetase/ligase" evidence="2">
    <location>
        <begin position="55"/>
        <end position="405"/>
    </location>
</feature>
<keyword evidence="1" id="KW-0812">Transmembrane</keyword>
<accession>A0A4Y9ZUY6</accession>
<dbReference type="InterPro" id="IPR000873">
    <property type="entry name" value="AMP-dep_synth/lig_dom"/>
</dbReference>
<dbReference type="InterPro" id="IPR025110">
    <property type="entry name" value="AMP-bd_C"/>
</dbReference>
<evidence type="ECO:0000313" key="4">
    <source>
        <dbReference type="EMBL" id="TFY78612.1"/>
    </source>
</evidence>
<feature type="transmembrane region" description="Helical" evidence="1">
    <location>
        <begin position="106"/>
        <end position="130"/>
    </location>
</feature>
<dbReference type="Pfam" id="PF13193">
    <property type="entry name" value="AMP-binding_C"/>
    <property type="match status" value="1"/>
</dbReference>
<feature type="domain" description="AMP-binding enzyme C-terminal" evidence="3">
    <location>
        <begin position="457"/>
        <end position="534"/>
    </location>
</feature>
<keyword evidence="1" id="KW-0472">Membrane</keyword>
<dbReference type="PANTHER" id="PTHR24096">
    <property type="entry name" value="LONG-CHAIN-FATTY-ACID--COA LIGASE"/>
    <property type="match status" value="1"/>
</dbReference>
<dbReference type="Pfam" id="PF00501">
    <property type="entry name" value="AMP-binding"/>
    <property type="match status" value="1"/>
</dbReference>
<dbReference type="EMBL" id="SFCI01000646">
    <property type="protein sequence ID" value="TFY78612.1"/>
    <property type="molecule type" value="Genomic_DNA"/>
</dbReference>
<dbReference type="PANTHER" id="PTHR24096:SF393">
    <property type="entry name" value="LIGASE, PUTATIVE-RELATED"/>
    <property type="match status" value="1"/>
</dbReference>
<dbReference type="GO" id="GO:0019748">
    <property type="term" value="P:secondary metabolic process"/>
    <property type="evidence" value="ECO:0007669"/>
    <property type="project" value="TreeGrafter"/>
</dbReference>
<dbReference type="Proteomes" id="UP000298061">
    <property type="component" value="Unassembled WGS sequence"/>
</dbReference>
<dbReference type="Gene3D" id="3.40.50.12780">
    <property type="entry name" value="N-terminal domain of ligase-like"/>
    <property type="match status" value="1"/>
</dbReference>
<dbReference type="Gene3D" id="3.30.300.30">
    <property type="match status" value="1"/>
</dbReference>
<reference evidence="4 5" key="1">
    <citation type="submission" date="2019-02" db="EMBL/GenBank/DDBJ databases">
        <title>Genome sequencing of the rare red list fungi Hericium alpestre (H. flagellum).</title>
        <authorList>
            <person name="Buettner E."/>
            <person name="Kellner H."/>
        </authorList>
    </citation>
    <scope>NUCLEOTIDE SEQUENCE [LARGE SCALE GENOMIC DNA]</scope>
    <source>
        <strain evidence="4 5">DSM 108284</strain>
    </source>
</reference>
<organism evidence="4 5">
    <name type="scientific">Hericium alpestre</name>
    <dbReference type="NCBI Taxonomy" id="135208"/>
    <lineage>
        <taxon>Eukaryota</taxon>
        <taxon>Fungi</taxon>
        <taxon>Dikarya</taxon>
        <taxon>Basidiomycota</taxon>
        <taxon>Agaricomycotina</taxon>
        <taxon>Agaricomycetes</taxon>
        <taxon>Russulales</taxon>
        <taxon>Hericiaceae</taxon>
        <taxon>Hericium</taxon>
    </lineage>
</organism>
<evidence type="ECO:0000259" key="3">
    <source>
        <dbReference type="Pfam" id="PF13193"/>
    </source>
</evidence>
<protein>
    <recommendedName>
        <fullName evidence="6">AMP-dependent synthetase/ligase domain-containing protein</fullName>
    </recommendedName>
</protein>
<dbReference type="InterPro" id="IPR020845">
    <property type="entry name" value="AMP-binding_CS"/>
</dbReference>
<evidence type="ECO:0008006" key="6">
    <source>
        <dbReference type="Google" id="ProtNLM"/>
    </source>
</evidence>
<dbReference type="AlphaFoldDB" id="A0A4Y9ZUY6"/>
<comment type="caution">
    <text evidence="4">The sequence shown here is derived from an EMBL/GenBank/DDBJ whole genome shotgun (WGS) entry which is preliminary data.</text>
</comment>
<evidence type="ECO:0000313" key="5">
    <source>
        <dbReference type="Proteomes" id="UP000298061"/>
    </source>
</evidence>
<dbReference type="STRING" id="135208.A0A4Y9ZUY6"/>
<evidence type="ECO:0000259" key="2">
    <source>
        <dbReference type="Pfam" id="PF00501"/>
    </source>
</evidence>
<proteinExistence type="predicted"/>
<dbReference type="OrthoDB" id="10253115at2759"/>
<dbReference type="InterPro" id="IPR042099">
    <property type="entry name" value="ANL_N_sf"/>
</dbReference>